<accession>B8R199</accession>
<sequence>MILNTNFKNIMAKMQTTDFFIACKESRIENNTSFYGCFYLGPFDDSLSQTIANDIRRTLLSELTSLAITSIEIEGILHKYSSLPGMKETVLDLICNLQSIVLKKQEISFTNITLRSTKKTYRGFLNVSGPRVIKAMDLKLPSGLQCVDPNQYIATLAEDGLLNMKLNINEGKNFIKQKPHNLDVSVLKKRNLLLQNFKKKAAFSSRKLLLGKHNCKDRIKTNQATTKLLGCRPNDSKLFQVKTSISNPIPLDAVFMPVTKINCIIEENNIYSDFSTDTVNTYNQIFDDNIQLRSKSNLLPSKAIYKNQPKTEQLKSSLAFSDKTVSTFGSFLNAIDYNSIYQTCLVLQKTNNIIEIEPAQTLTYNQRAQSASSGSDLATLQSQSEKRREFPKSKQKGNKQALSSIQAKQNHFKLIPWQSDSFYFDISDMPRALGHKLKEKPTTPETIYYKNNYRLWLSKQQVWFPLGKLTRHYQSFDIVSFRHASFSKIKTFLACKALKNSQLKTNQNQTVEKQPNNKHKKITTSKTKKNSKILFCKTISNIFKNTFKIVNTSINPIKQQTMYLEYAKNIKLKPLRKKSQLIVEIWTNGSIHPRQALYQCFTFLSNNFLKLQTVKMLGSMFKSELAYGNLKYSIRNNYNFYNADHIKKINFDKKNRRLHRETSEQTSTSFAFGKIKLLLEQPGNTSTRKTYLNQMKFYSQAALKAPIGILKISLRAYTALKKAGILTINDLVKCSKNDLLKINNLGKKSLVLIETSLSYLGLTLKKIE</sequence>
<evidence type="ECO:0000256" key="5">
    <source>
        <dbReference type="ARBA" id="ARBA00022679"/>
    </source>
</evidence>
<protein>
    <recommendedName>
        <fullName evidence="3">DNA-directed RNA polymerase</fullName>
        <ecNumber evidence="3">2.7.7.6</ecNumber>
    </recommendedName>
    <alternativeName>
        <fullName evidence="8">Plastid-encoded RNA polymerase subunit alpha</fullName>
    </alternativeName>
</protein>
<keyword evidence="7" id="KW-0804">Transcription</keyword>
<dbReference type="Gene3D" id="3.30.1360.10">
    <property type="entry name" value="RNA polymerase, RBP11-like subunit"/>
    <property type="match status" value="1"/>
</dbReference>
<dbReference type="Pfam" id="PF01193">
    <property type="entry name" value="RNA_pol_L"/>
    <property type="match status" value="1"/>
</dbReference>
<dbReference type="InterPro" id="IPR036643">
    <property type="entry name" value="RNApol_insert_sf"/>
</dbReference>
<reference evidence="12" key="1">
    <citation type="journal article" date="2009" name="BMC Genomics">
        <title>The mitochondrial and plastid genomes of Volvox carteri: bloated molecules rich in repetitive DNA.</title>
        <authorList>
            <person name="Smith D.R."/>
            <person name="Lee R.W."/>
        </authorList>
    </citation>
    <scope>NUCLEOTIDE SEQUENCE</scope>
</reference>
<proteinExistence type="inferred from homology"/>
<feature type="domain" description="DNA-directed RNA polymerase RpoA/D/Rpb3-type" evidence="11">
    <location>
        <begin position="35"/>
        <end position="244"/>
    </location>
</feature>
<dbReference type="Gene3D" id="1.10.150.20">
    <property type="entry name" value="5' to 3' exonuclease, C-terminal subdomain"/>
    <property type="match status" value="1"/>
</dbReference>
<evidence type="ECO:0000256" key="10">
    <source>
        <dbReference type="SAM" id="MobiDB-lite"/>
    </source>
</evidence>
<evidence type="ECO:0000256" key="8">
    <source>
        <dbReference type="ARBA" id="ARBA00031776"/>
    </source>
</evidence>
<evidence type="ECO:0000256" key="9">
    <source>
        <dbReference type="ARBA" id="ARBA00048552"/>
    </source>
</evidence>
<dbReference type="Pfam" id="PF01000">
    <property type="entry name" value="RNA_pol_A_bac"/>
    <property type="match status" value="1"/>
</dbReference>
<keyword evidence="5" id="KW-0808">Transferase</keyword>
<dbReference type="EC" id="2.7.7.6" evidence="3"/>
<evidence type="ECO:0000256" key="3">
    <source>
        <dbReference type="ARBA" id="ARBA00012418"/>
    </source>
</evidence>
<dbReference type="InterPro" id="IPR036603">
    <property type="entry name" value="RBP11-like"/>
</dbReference>
<dbReference type="SUPFAM" id="SSF47789">
    <property type="entry name" value="C-terminal domain of RNA polymerase alpha subunit"/>
    <property type="match status" value="1"/>
</dbReference>
<comment type="function">
    <text evidence="1">DNA-dependent RNA polymerase catalyzes the transcription of DNA into RNA using the four ribonucleoside triphosphates as substrates.</text>
</comment>
<evidence type="ECO:0000256" key="1">
    <source>
        <dbReference type="ARBA" id="ARBA00004026"/>
    </source>
</evidence>
<dbReference type="GO" id="GO:0046983">
    <property type="term" value="F:protein dimerization activity"/>
    <property type="evidence" value="ECO:0007669"/>
    <property type="project" value="InterPro"/>
</dbReference>
<dbReference type="InterPro" id="IPR011260">
    <property type="entry name" value="RNAP_asu_C"/>
</dbReference>
<evidence type="ECO:0000256" key="6">
    <source>
        <dbReference type="ARBA" id="ARBA00022695"/>
    </source>
</evidence>
<dbReference type="SUPFAM" id="SSF56553">
    <property type="entry name" value="Insert subdomain of RNA polymerase alpha subunit"/>
    <property type="match status" value="1"/>
</dbReference>
<feature type="compositionally biased region" description="Polar residues" evidence="10">
    <location>
        <begin position="373"/>
        <end position="383"/>
    </location>
</feature>
<keyword evidence="4" id="KW-0240">DNA-directed RNA polymerase</keyword>
<feature type="region of interest" description="Disordered" evidence="10">
    <location>
        <begin position="373"/>
        <end position="402"/>
    </location>
</feature>
<comment type="catalytic activity">
    <reaction evidence="9">
        <text>RNA(n) + a ribonucleoside 5'-triphosphate = RNA(n+1) + diphosphate</text>
        <dbReference type="Rhea" id="RHEA:21248"/>
        <dbReference type="Rhea" id="RHEA-COMP:14527"/>
        <dbReference type="Rhea" id="RHEA-COMP:17342"/>
        <dbReference type="ChEBI" id="CHEBI:33019"/>
        <dbReference type="ChEBI" id="CHEBI:61557"/>
        <dbReference type="ChEBI" id="CHEBI:140395"/>
        <dbReference type="EC" id="2.7.7.6"/>
    </reaction>
</comment>
<dbReference type="GO" id="GO:0003899">
    <property type="term" value="F:DNA-directed RNA polymerase activity"/>
    <property type="evidence" value="ECO:0007669"/>
    <property type="project" value="UniProtKB-EC"/>
</dbReference>
<keyword evidence="6" id="KW-0548">Nucleotidyltransferase</keyword>
<comment type="similarity">
    <text evidence="2">Belongs to the RNA polymerase alpha chain family.</text>
</comment>
<dbReference type="GO" id="GO:0005737">
    <property type="term" value="C:cytoplasm"/>
    <property type="evidence" value="ECO:0007669"/>
    <property type="project" value="UniProtKB-ARBA"/>
</dbReference>
<geneLocation type="chloroplast" evidence="12"/>
<dbReference type="InterPro" id="IPR011262">
    <property type="entry name" value="DNA-dir_RNA_pol_insert"/>
</dbReference>
<dbReference type="GO" id="GO:0006351">
    <property type="term" value="P:DNA-templated transcription"/>
    <property type="evidence" value="ECO:0007669"/>
    <property type="project" value="InterPro"/>
</dbReference>
<dbReference type="GO" id="GO:0003677">
    <property type="term" value="F:DNA binding"/>
    <property type="evidence" value="ECO:0007669"/>
    <property type="project" value="InterPro"/>
</dbReference>
<dbReference type="Pfam" id="PF03118">
    <property type="entry name" value="RNA_pol_A_CTD"/>
    <property type="match status" value="1"/>
</dbReference>
<dbReference type="SMART" id="SM00662">
    <property type="entry name" value="RPOLD"/>
    <property type="match status" value="1"/>
</dbReference>
<keyword evidence="12" id="KW-0150">Chloroplast</keyword>
<gene>
    <name evidence="12" type="primary">rpoA</name>
</gene>
<name>B8R199_VOLCA</name>
<dbReference type="Gene3D" id="2.170.120.12">
    <property type="entry name" value="DNA-directed RNA polymerase, insert domain"/>
    <property type="match status" value="1"/>
</dbReference>
<evidence type="ECO:0000313" key="12">
    <source>
        <dbReference type="EMBL" id="ACI31270.1"/>
    </source>
</evidence>
<evidence type="ECO:0000259" key="11">
    <source>
        <dbReference type="SMART" id="SM00662"/>
    </source>
</evidence>
<dbReference type="InterPro" id="IPR011263">
    <property type="entry name" value="DNA-dir_RNA_pol_RpoA/D/Rpb3"/>
</dbReference>
<evidence type="ECO:0000256" key="2">
    <source>
        <dbReference type="ARBA" id="ARBA00007123"/>
    </source>
</evidence>
<dbReference type="EMBL" id="EU755289">
    <property type="protein sequence ID" value="ACI31270.1"/>
    <property type="molecule type" value="Genomic_DNA"/>
</dbReference>
<evidence type="ECO:0000256" key="7">
    <source>
        <dbReference type="ARBA" id="ARBA00023163"/>
    </source>
</evidence>
<dbReference type="SUPFAM" id="SSF55257">
    <property type="entry name" value="RBP11-like subunits of RNA polymerase"/>
    <property type="match status" value="1"/>
</dbReference>
<keyword evidence="12" id="KW-0934">Plastid</keyword>
<dbReference type="GO" id="GO:0000428">
    <property type="term" value="C:DNA-directed RNA polymerase complex"/>
    <property type="evidence" value="ECO:0007669"/>
    <property type="project" value="UniProtKB-KW"/>
</dbReference>
<organism evidence="12">
    <name type="scientific">Volvox carteri</name>
    <name type="common">Green alga</name>
    <dbReference type="NCBI Taxonomy" id="3067"/>
    <lineage>
        <taxon>Eukaryota</taxon>
        <taxon>Viridiplantae</taxon>
        <taxon>Chlorophyta</taxon>
        <taxon>core chlorophytes</taxon>
        <taxon>Chlorophyceae</taxon>
        <taxon>CS clade</taxon>
        <taxon>Chlamydomonadales</taxon>
        <taxon>Volvocaceae</taxon>
        <taxon>Volvox</taxon>
    </lineage>
</organism>
<dbReference type="AlphaFoldDB" id="B8R199"/>
<evidence type="ECO:0000256" key="4">
    <source>
        <dbReference type="ARBA" id="ARBA00022478"/>
    </source>
</evidence>